<evidence type="ECO:0000313" key="2">
    <source>
        <dbReference type="Proteomes" id="UP001597063"/>
    </source>
</evidence>
<organism evidence="1 2">
    <name type="scientific">Actinomadura fibrosa</name>
    <dbReference type="NCBI Taxonomy" id="111802"/>
    <lineage>
        <taxon>Bacteria</taxon>
        <taxon>Bacillati</taxon>
        <taxon>Actinomycetota</taxon>
        <taxon>Actinomycetes</taxon>
        <taxon>Streptosporangiales</taxon>
        <taxon>Thermomonosporaceae</taxon>
        <taxon>Actinomadura</taxon>
    </lineage>
</organism>
<keyword evidence="2" id="KW-1185">Reference proteome</keyword>
<accession>A0ABW2XQK2</accession>
<proteinExistence type="predicted"/>
<evidence type="ECO:0000313" key="1">
    <source>
        <dbReference type="EMBL" id="MFD0687653.1"/>
    </source>
</evidence>
<reference evidence="2" key="1">
    <citation type="journal article" date="2019" name="Int. J. Syst. Evol. Microbiol.">
        <title>The Global Catalogue of Microorganisms (GCM) 10K type strain sequencing project: providing services to taxonomists for standard genome sequencing and annotation.</title>
        <authorList>
            <consortium name="The Broad Institute Genomics Platform"/>
            <consortium name="The Broad Institute Genome Sequencing Center for Infectious Disease"/>
            <person name="Wu L."/>
            <person name="Ma J."/>
        </authorList>
    </citation>
    <scope>NUCLEOTIDE SEQUENCE [LARGE SCALE GENOMIC DNA]</scope>
    <source>
        <strain evidence="2">JCM 9371</strain>
    </source>
</reference>
<gene>
    <name evidence="1" type="ORF">ACFQZM_24375</name>
</gene>
<dbReference type="RefSeq" id="WP_131756802.1">
    <property type="nucleotide sequence ID" value="NZ_CAACUY010000022.1"/>
</dbReference>
<sequence>MGEASGTGASAVGAAAPVACTLPPDGMADRLAEMEALFARGLTALEREPLQLRLTFTAAEEAGARDLFAREQECCAFLTFTYIPVDSGVTVAVTAPPDAAPTLDGLEALANAGLRTR</sequence>
<protein>
    <recommendedName>
        <fullName evidence="3">Arsenate reductase</fullName>
    </recommendedName>
</protein>
<comment type="caution">
    <text evidence="1">The sequence shown here is derived from an EMBL/GenBank/DDBJ whole genome shotgun (WGS) entry which is preliminary data.</text>
</comment>
<dbReference type="EMBL" id="JBHTGP010000013">
    <property type="protein sequence ID" value="MFD0687653.1"/>
    <property type="molecule type" value="Genomic_DNA"/>
</dbReference>
<evidence type="ECO:0008006" key="3">
    <source>
        <dbReference type="Google" id="ProtNLM"/>
    </source>
</evidence>
<name>A0ABW2XQK2_9ACTN</name>
<dbReference type="Proteomes" id="UP001597063">
    <property type="component" value="Unassembled WGS sequence"/>
</dbReference>